<evidence type="ECO:0000256" key="9">
    <source>
        <dbReference type="ARBA" id="ARBA00022989"/>
    </source>
</evidence>
<evidence type="ECO:0000256" key="20">
    <source>
        <dbReference type="ARBA" id="ARBA00045916"/>
    </source>
</evidence>
<evidence type="ECO:0000256" key="39">
    <source>
        <dbReference type="ARBA" id="ARBA00048939"/>
    </source>
</evidence>
<evidence type="ECO:0000256" key="21">
    <source>
        <dbReference type="ARBA" id="ARBA00047324"/>
    </source>
</evidence>
<comment type="catalytic activity">
    <reaction evidence="37">
        <text>1,3-dihexadecanoyl-2-(9Z-octadecenoyl)glycerol + H2O = 1,3-dihexadecanoylglycerol + (9Z)-octadecenoate + H(+)</text>
        <dbReference type="Rhea" id="RHEA:40983"/>
        <dbReference type="ChEBI" id="CHEBI:15377"/>
        <dbReference type="ChEBI" id="CHEBI:15378"/>
        <dbReference type="ChEBI" id="CHEBI:30823"/>
        <dbReference type="ChEBI" id="CHEBI:75688"/>
        <dbReference type="ChEBI" id="CHEBI:77619"/>
    </reaction>
    <physiologicalReaction direction="left-to-right" evidence="37">
        <dbReference type="Rhea" id="RHEA:40984"/>
    </physiologicalReaction>
</comment>
<name>A0A7M7GHG4_STRPU</name>
<comment type="catalytic activity">
    <reaction evidence="41">
        <text>1,3-di-(9Z-octadecenoyl)-glycerol + H2O = 1-(9Z-octadecenoyl)-glycerol + (9Z)-octadecenoate + H(+)</text>
        <dbReference type="Rhea" id="RHEA:39939"/>
        <dbReference type="ChEBI" id="CHEBI:15377"/>
        <dbReference type="ChEBI" id="CHEBI:15378"/>
        <dbReference type="ChEBI" id="CHEBI:30823"/>
        <dbReference type="ChEBI" id="CHEBI:75342"/>
        <dbReference type="ChEBI" id="CHEBI:75735"/>
    </reaction>
    <physiologicalReaction direction="left-to-right" evidence="41">
        <dbReference type="Rhea" id="RHEA:39940"/>
    </physiologicalReaction>
</comment>
<keyword evidence="12" id="KW-0325">Glycoprotein</keyword>
<evidence type="ECO:0000256" key="41">
    <source>
        <dbReference type="ARBA" id="ARBA00049372"/>
    </source>
</evidence>
<dbReference type="RefSeq" id="XP_003724386.1">
    <property type="nucleotide sequence ID" value="XM_003724338.2"/>
</dbReference>
<keyword evidence="7" id="KW-0677">Repeat</keyword>
<comment type="catalytic activity">
    <reaction evidence="13">
        <text>a triacylglycerol + H2O = a diacylglycerol + a fatty acid + H(+)</text>
        <dbReference type="Rhea" id="RHEA:12044"/>
        <dbReference type="ChEBI" id="CHEBI:15377"/>
        <dbReference type="ChEBI" id="CHEBI:15378"/>
        <dbReference type="ChEBI" id="CHEBI:17855"/>
        <dbReference type="ChEBI" id="CHEBI:18035"/>
        <dbReference type="ChEBI" id="CHEBI:28868"/>
        <dbReference type="EC" id="3.1.1.3"/>
    </reaction>
    <physiologicalReaction direction="left-to-right" evidence="13">
        <dbReference type="Rhea" id="RHEA:12045"/>
    </physiologicalReaction>
</comment>
<evidence type="ECO:0000256" key="14">
    <source>
        <dbReference type="ARBA" id="ARBA00023408"/>
    </source>
</evidence>
<evidence type="ECO:0000256" key="28">
    <source>
        <dbReference type="ARBA" id="ARBA00048058"/>
    </source>
</evidence>
<evidence type="ECO:0000256" key="2">
    <source>
        <dbReference type="ARBA" id="ARBA00009979"/>
    </source>
</evidence>
<reference evidence="44" key="2">
    <citation type="submission" date="2021-01" db="UniProtKB">
        <authorList>
            <consortium name="EnsemblMetazoa"/>
        </authorList>
    </citation>
    <scope>IDENTIFICATION</scope>
</reference>
<evidence type="ECO:0000256" key="25">
    <source>
        <dbReference type="ARBA" id="ARBA00048011"/>
    </source>
</evidence>
<dbReference type="OMA" id="HRVGCHC"/>
<dbReference type="PANTHER" id="PTHR21325:SF31">
    <property type="entry name" value="GH22081P-RELATED"/>
    <property type="match status" value="1"/>
</dbReference>
<dbReference type="InterPro" id="IPR038885">
    <property type="entry name" value="PLB1"/>
</dbReference>
<evidence type="ECO:0000256" key="16">
    <source>
        <dbReference type="ARBA" id="ARBA00029723"/>
    </source>
</evidence>
<reference evidence="45" key="1">
    <citation type="submission" date="2015-02" db="EMBL/GenBank/DDBJ databases">
        <title>Genome sequencing for Strongylocentrotus purpuratus.</title>
        <authorList>
            <person name="Murali S."/>
            <person name="Liu Y."/>
            <person name="Vee V."/>
            <person name="English A."/>
            <person name="Wang M."/>
            <person name="Skinner E."/>
            <person name="Han Y."/>
            <person name="Muzny D.M."/>
            <person name="Worley K.C."/>
            <person name="Gibbs R.A."/>
        </authorList>
    </citation>
    <scope>NUCLEOTIDE SEQUENCE</scope>
</reference>
<keyword evidence="5" id="KW-0812">Transmembrane</keyword>
<evidence type="ECO:0000256" key="15">
    <source>
        <dbReference type="ARBA" id="ARBA00023422"/>
    </source>
</evidence>
<accession>A0A7M7GHG4</accession>
<dbReference type="GeneID" id="100890912"/>
<evidence type="ECO:0000313" key="45">
    <source>
        <dbReference type="Proteomes" id="UP000007110"/>
    </source>
</evidence>
<dbReference type="PANTHER" id="PTHR21325">
    <property type="entry name" value="PHOSPHOLIPASE B, PLB1"/>
    <property type="match status" value="1"/>
</dbReference>
<dbReference type="GO" id="GO:0004806">
    <property type="term" value="F:triacylglycerol lipase activity"/>
    <property type="evidence" value="ECO:0007669"/>
    <property type="project" value="UniProtKB-EC"/>
</dbReference>
<comment type="catalytic activity">
    <reaction evidence="23">
        <text>1-(9Z-octadecenoyl)-glycerol + H2O = glycerol + (9Z)-octadecenoate + H(+)</text>
        <dbReference type="Rhea" id="RHEA:38487"/>
        <dbReference type="ChEBI" id="CHEBI:15377"/>
        <dbReference type="ChEBI" id="CHEBI:15378"/>
        <dbReference type="ChEBI" id="CHEBI:17754"/>
        <dbReference type="ChEBI" id="CHEBI:30823"/>
        <dbReference type="ChEBI" id="CHEBI:75342"/>
    </reaction>
    <physiologicalReaction direction="left-to-right" evidence="23">
        <dbReference type="Rhea" id="RHEA:38488"/>
    </physiologicalReaction>
</comment>
<comment type="catalytic activity">
    <reaction evidence="24">
        <text>1-hexadecanoyl-2-(9Z)-octadecenoyl-3-octadecanoyl-sn-glycerol + H2O = 1-hexadecanoyl-2-(9Z-octadecenoyl)-sn-glycerol + octadecanoate + H(+)</text>
        <dbReference type="Rhea" id="RHEA:41111"/>
        <dbReference type="ChEBI" id="CHEBI:15377"/>
        <dbReference type="ChEBI" id="CHEBI:15378"/>
        <dbReference type="ChEBI" id="CHEBI:25629"/>
        <dbReference type="ChEBI" id="CHEBI:75466"/>
        <dbReference type="ChEBI" id="CHEBI:77623"/>
    </reaction>
    <physiologicalReaction direction="left-to-right" evidence="24">
        <dbReference type="Rhea" id="RHEA:41112"/>
    </physiologicalReaction>
</comment>
<comment type="catalytic activity">
    <reaction evidence="33">
        <text>a 1-acyl-sn-glycero-3-phosphocholine + H2O = sn-glycerol 3-phosphocholine + a fatty acid + H(+)</text>
        <dbReference type="Rhea" id="RHEA:15177"/>
        <dbReference type="ChEBI" id="CHEBI:15377"/>
        <dbReference type="ChEBI" id="CHEBI:15378"/>
        <dbReference type="ChEBI" id="CHEBI:16870"/>
        <dbReference type="ChEBI" id="CHEBI:28868"/>
        <dbReference type="ChEBI" id="CHEBI:58168"/>
        <dbReference type="EC" id="3.1.1.5"/>
    </reaction>
    <physiologicalReaction direction="left-to-right" evidence="33">
        <dbReference type="Rhea" id="RHEA:15178"/>
    </physiologicalReaction>
</comment>
<dbReference type="AlphaFoldDB" id="A0A7M7GHG4"/>
<keyword evidence="10" id="KW-0443">Lipid metabolism</keyword>
<evidence type="ECO:0000256" key="34">
    <source>
        <dbReference type="ARBA" id="ARBA00048613"/>
    </source>
</evidence>
<keyword evidence="8" id="KW-0378">Hydrolase</keyword>
<keyword evidence="6 43" id="KW-0732">Signal</keyword>
<comment type="catalytic activity">
    <reaction evidence="30">
        <text>1-hexadecanoyl-2-(9Z,12Z-octadecadienoyl)-sn-glycero-3-phosphocholine + H2O = 2-(9Z,12Z-octadecadienoyl)-sn-glycero-3-phosphocholine + hexadecanoate + H(+)</text>
        <dbReference type="Rhea" id="RHEA:40971"/>
        <dbReference type="ChEBI" id="CHEBI:7896"/>
        <dbReference type="ChEBI" id="CHEBI:15377"/>
        <dbReference type="ChEBI" id="CHEBI:15378"/>
        <dbReference type="ChEBI" id="CHEBI:73002"/>
        <dbReference type="ChEBI" id="CHEBI:76084"/>
    </reaction>
    <physiologicalReaction direction="left-to-right" evidence="30">
        <dbReference type="Rhea" id="RHEA:40972"/>
    </physiologicalReaction>
</comment>
<evidence type="ECO:0000256" key="13">
    <source>
        <dbReference type="ARBA" id="ARBA00023369"/>
    </source>
</evidence>
<evidence type="ECO:0000256" key="26">
    <source>
        <dbReference type="ARBA" id="ARBA00048015"/>
    </source>
</evidence>
<evidence type="ECO:0000256" key="5">
    <source>
        <dbReference type="ARBA" id="ARBA00022692"/>
    </source>
</evidence>
<evidence type="ECO:0000256" key="4">
    <source>
        <dbReference type="ARBA" id="ARBA00022475"/>
    </source>
</evidence>
<evidence type="ECO:0000256" key="23">
    <source>
        <dbReference type="ARBA" id="ARBA00047438"/>
    </source>
</evidence>
<dbReference type="OrthoDB" id="10265800at2759"/>
<comment type="catalytic activity">
    <reaction evidence="42">
        <text>2-(9Z-octadecenoyl)-glycerol + H2O = glycerol + (9Z)-octadecenoate + H(+)</text>
        <dbReference type="Rhea" id="RHEA:38491"/>
        <dbReference type="ChEBI" id="CHEBI:15377"/>
        <dbReference type="ChEBI" id="CHEBI:15378"/>
        <dbReference type="ChEBI" id="CHEBI:17754"/>
        <dbReference type="ChEBI" id="CHEBI:30823"/>
        <dbReference type="ChEBI" id="CHEBI:73990"/>
    </reaction>
    <physiologicalReaction direction="left-to-right" evidence="42">
        <dbReference type="Rhea" id="RHEA:38492"/>
    </physiologicalReaction>
</comment>
<feature type="signal peptide" evidence="43">
    <location>
        <begin position="1"/>
        <end position="25"/>
    </location>
</feature>
<comment type="function">
    <text evidence="20">Calcium-independent membrane-associated phospholipase that catalyzes complete diacylation of phospholipids by hydrolyzing both sn-1 and sn-2 fatty acyl chains attached to the glycerol backbone (phospholipase B activity). Has dual phospholipase and lysophospholipase activities toward diacylphospholipids. Preferentially cleaves sn-2 ester bonds over sn-1 bonds. Acts as a lipase toward glycerolipid substrates. Hydrolyzes fatty acyl chains of diacylglycerols with preference for the sn-2 position and of triacylglycerols with not positional selectivity. May also hydrolyze long chain retinyl esters such as retinyl palmitate. May contribute to digestion of dietary phospholipids, glycerolipids and retinoids, facilitating lipid absorption at the brush border.</text>
</comment>
<dbReference type="InterPro" id="IPR035547">
    <property type="entry name" value="Phospholipase_B"/>
</dbReference>
<keyword evidence="45" id="KW-1185">Reference proteome</keyword>
<dbReference type="SUPFAM" id="SSF52266">
    <property type="entry name" value="SGNH hydrolase"/>
    <property type="match status" value="1"/>
</dbReference>
<evidence type="ECO:0000256" key="24">
    <source>
        <dbReference type="ARBA" id="ARBA00047459"/>
    </source>
</evidence>
<comment type="catalytic activity">
    <reaction evidence="29">
        <text>1,2-dihexadecanoyl-sn-glycero-3-phosphocholine + H2O = 1-hexadecanoyl-sn-glycero-3-phosphocholine + hexadecanoate + H(+)</text>
        <dbReference type="Rhea" id="RHEA:41223"/>
        <dbReference type="ChEBI" id="CHEBI:7896"/>
        <dbReference type="ChEBI" id="CHEBI:15377"/>
        <dbReference type="ChEBI" id="CHEBI:15378"/>
        <dbReference type="ChEBI" id="CHEBI:72998"/>
        <dbReference type="ChEBI" id="CHEBI:72999"/>
    </reaction>
    <physiologicalReaction direction="left-to-right" evidence="29">
        <dbReference type="Rhea" id="RHEA:41224"/>
    </physiologicalReaction>
</comment>
<evidence type="ECO:0000256" key="42">
    <source>
        <dbReference type="ARBA" id="ARBA00049461"/>
    </source>
</evidence>
<evidence type="ECO:0000256" key="32">
    <source>
        <dbReference type="ARBA" id="ARBA00048386"/>
    </source>
</evidence>
<comment type="catalytic activity">
    <reaction evidence="14">
        <text>1-hexadecanoyl-2-(9Z,12Z-octadecadienoyl)-sn-glycero-3-phosphocholine + H2O = (9Z,12Z)-octadecadienoate + 1-hexadecanoyl-sn-glycero-3-phosphocholine + H(+)</text>
        <dbReference type="Rhea" id="RHEA:40811"/>
        <dbReference type="ChEBI" id="CHEBI:15377"/>
        <dbReference type="ChEBI" id="CHEBI:15378"/>
        <dbReference type="ChEBI" id="CHEBI:30245"/>
        <dbReference type="ChEBI" id="CHEBI:72998"/>
        <dbReference type="ChEBI" id="CHEBI:73002"/>
    </reaction>
    <physiologicalReaction direction="left-to-right" evidence="14">
        <dbReference type="Rhea" id="RHEA:40812"/>
    </physiologicalReaction>
</comment>
<comment type="catalytic activity">
    <reaction evidence="21">
        <text>1-hexadecanoyl-2-(9Z)-octadecenoyl-3-octadecanoyl-sn-glycerol + H2O = 2-(9Z-octadecenoyl)-3-octadecanoyl-sn-glycerol + hexadecanoate + H(+)</text>
        <dbReference type="Rhea" id="RHEA:41107"/>
        <dbReference type="ChEBI" id="CHEBI:7896"/>
        <dbReference type="ChEBI" id="CHEBI:15377"/>
        <dbReference type="ChEBI" id="CHEBI:15378"/>
        <dbReference type="ChEBI" id="CHEBI:75558"/>
        <dbReference type="ChEBI" id="CHEBI:77623"/>
    </reaction>
    <physiologicalReaction direction="left-to-right" evidence="21">
        <dbReference type="Rhea" id="RHEA:41108"/>
    </physiologicalReaction>
</comment>
<dbReference type="Proteomes" id="UP000007110">
    <property type="component" value="Unassembled WGS sequence"/>
</dbReference>
<dbReference type="Pfam" id="PF00657">
    <property type="entry name" value="Lipase_GDSL"/>
    <property type="match status" value="1"/>
</dbReference>
<evidence type="ECO:0000256" key="43">
    <source>
        <dbReference type="SAM" id="SignalP"/>
    </source>
</evidence>
<evidence type="ECO:0000256" key="19">
    <source>
        <dbReference type="ARBA" id="ARBA00033022"/>
    </source>
</evidence>
<evidence type="ECO:0000313" key="44">
    <source>
        <dbReference type="EnsemblMetazoa" id="XP_003724386"/>
    </source>
</evidence>
<dbReference type="CDD" id="cd01824">
    <property type="entry name" value="Phospholipase_B_like"/>
    <property type="match status" value="1"/>
</dbReference>
<evidence type="ECO:0000256" key="27">
    <source>
        <dbReference type="ARBA" id="ARBA00048049"/>
    </source>
</evidence>
<feature type="chain" id="PRO_5029616968" description="Phospholipase B1, membrane-associated" evidence="43">
    <location>
        <begin position="26"/>
        <end position="446"/>
    </location>
</feature>
<comment type="catalytic activity">
    <reaction evidence="25">
        <text>2,3-di-(9Z)-octadecenoyl-sn-glycerol + H2O = 3-(9Z-octadecenoyl)-sn-glycerol + (9Z)-octadecenoate + H(+)</text>
        <dbReference type="Rhea" id="RHEA:42604"/>
        <dbReference type="ChEBI" id="CHEBI:15377"/>
        <dbReference type="ChEBI" id="CHEBI:15378"/>
        <dbReference type="ChEBI" id="CHEBI:30823"/>
        <dbReference type="ChEBI" id="CHEBI:75824"/>
        <dbReference type="ChEBI" id="CHEBI:75938"/>
    </reaction>
    <physiologicalReaction direction="left-to-right" evidence="25">
        <dbReference type="Rhea" id="RHEA:42605"/>
    </physiologicalReaction>
</comment>
<sequence length="446" mass="50061">MARALTSSIFLLALLFHLSYWQALGDERFEEAYSNLVEGLKEIMVDWNETLPKLPGFECYANRPIGAPALGKNLEFPCTVTMPSDEIPTSVHRLRPADINVIGAMGDSLSAANGAGACFLPELALEYRGLTFSHGGDEGFETNPTLANVLRKFNPALKGYGWGTGRWDSDEAGMNVGYPGDKANDMPHQADWLIAKMKADPNIDYENDWKVVTLFIGGNDLCAWCKNIVYYASDNYVNFIHESLMTLHDQMPRTIVNVVGLLQVYQVEILRGTICDFFHQAFCSCGMFLTPDELAEFEAMNRQYQVRLTEDINSGQYDDKDDFTVVLQPFLQETSVPMTEDGDPDFSYFAPDCFHFSAKGHAQCGIELWNNMIEPVGKKRVTWNPTVTDISCPTEEFPYIYTNLNSQPEYWEATTPAPPAESGASITQFSRMFVFCLLCIVDLLRD</sequence>
<evidence type="ECO:0000256" key="10">
    <source>
        <dbReference type="ARBA" id="ARBA00023098"/>
    </source>
</evidence>
<comment type="catalytic activity">
    <reaction evidence="27">
        <text>a 1-O-alkyl-2-acyl-sn-glycero-3-phosphocholine + H2O = a 1-O-alkyl-sn-glycero-3-phosphocholine + a fatty acid + H(+)</text>
        <dbReference type="Rhea" id="RHEA:36231"/>
        <dbReference type="ChEBI" id="CHEBI:15377"/>
        <dbReference type="ChEBI" id="CHEBI:15378"/>
        <dbReference type="ChEBI" id="CHEBI:28868"/>
        <dbReference type="ChEBI" id="CHEBI:30909"/>
        <dbReference type="ChEBI" id="CHEBI:36702"/>
        <dbReference type="EC" id="3.1.1.4"/>
    </reaction>
    <physiologicalReaction direction="left-to-right" evidence="27">
        <dbReference type="Rhea" id="RHEA:36232"/>
    </physiologicalReaction>
</comment>
<evidence type="ECO:0000256" key="35">
    <source>
        <dbReference type="ARBA" id="ARBA00048656"/>
    </source>
</evidence>
<evidence type="ECO:0000256" key="18">
    <source>
        <dbReference type="ARBA" id="ARBA00031485"/>
    </source>
</evidence>
<evidence type="ECO:0000256" key="6">
    <source>
        <dbReference type="ARBA" id="ARBA00022729"/>
    </source>
</evidence>
<dbReference type="KEGG" id="spu:100890912"/>
<evidence type="ECO:0000256" key="36">
    <source>
        <dbReference type="ARBA" id="ARBA00048699"/>
    </source>
</evidence>
<dbReference type="GO" id="GO:0004623">
    <property type="term" value="F:phospholipase A2 activity"/>
    <property type="evidence" value="ECO:0000318"/>
    <property type="project" value="GO_Central"/>
</dbReference>
<dbReference type="EnsemblMetazoa" id="XM_003724338">
    <property type="protein sequence ID" value="XP_003724386"/>
    <property type="gene ID" value="LOC100890912"/>
</dbReference>
<dbReference type="FunFam" id="3.40.50.1110:FF:000005">
    <property type="entry name" value="Phospholipase B1"/>
    <property type="match status" value="1"/>
</dbReference>
<comment type="catalytic activity">
    <reaction evidence="28">
        <text>1,2-di-(9Z-octadecenoyl)-sn-glycero-3-phosphocholine + H2O = 1-(9Z-octadecenoyl)-sn-glycero-3-phosphocholine + (9Z)-octadecenoate + H(+)</text>
        <dbReference type="Rhea" id="RHEA:40923"/>
        <dbReference type="ChEBI" id="CHEBI:15377"/>
        <dbReference type="ChEBI" id="CHEBI:15378"/>
        <dbReference type="ChEBI" id="CHEBI:28610"/>
        <dbReference type="ChEBI" id="CHEBI:30823"/>
        <dbReference type="ChEBI" id="CHEBI:74669"/>
    </reaction>
    <physiologicalReaction direction="left-to-right" evidence="28">
        <dbReference type="Rhea" id="RHEA:40924"/>
    </physiologicalReaction>
</comment>
<evidence type="ECO:0000256" key="17">
    <source>
        <dbReference type="ARBA" id="ARBA00031182"/>
    </source>
</evidence>
<dbReference type="Gene3D" id="3.40.50.1110">
    <property type="entry name" value="SGNH hydrolase"/>
    <property type="match status" value="1"/>
</dbReference>
<comment type="catalytic activity">
    <reaction evidence="15">
        <text>a 1,2-diacyl-sn-glycero-3-phosphocholine + H2O = a 1-acyl-sn-glycero-3-phosphocholine + a fatty acid + H(+)</text>
        <dbReference type="Rhea" id="RHEA:15801"/>
        <dbReference type="ChEBI" id="CHEBI:15377"/>
        <dbReference type="ChEBI" id="CHEBI:15378"/>
        <dbReference type="ChEBI" id="CHEBI:28868"/>
        <dbReference type="ChEBI" id="CHEBI:57643"/>
        <dbReference type="ChEBI" id="CHEBI:58168"/>
        <dbReference type="EC" id="3.1.1.4"/>
    </reaction>
    <physiologicalReaction direction="left-to-right" evidence="15">
        <dbReference type="Rhea" id="RHEA:15802"/>
    </physiologicalReaction>
</comment>
<evidence type="ECO:0000256" key="40">
    <source>
        <dbReference type="ARBA" id="ARBA00049363"/>
    </source>
</evidence>
<comment type="catalytic activity">
    <reaction evidence="34">
        <text>1-hexadecanoyl-2-(9Z-octadecenoyl)-sn-glycero-3-phosphoethanolamine + H2O = 1-hexadecanoyl-sn-glycero-3-phosphoethanolamine + (9Z)-octadecenoate + H(+)</text>
        <dbReference type="Rhea" id="RHEA:40911"/>
        <dbReference type="ChEBI" id="CHEBI:15377"/>
        <dbReference type="ChEBI" id="CHEBI:15378"/>
        <dbReference type="ChEBI" id="CHEBI:30823"/>
        <dbReference type="ChEBI" id="CHEBI:73004"/>
        <dbReference type="ChEBI" id="CHEBI:73007"/>
    </reaction>
    <physiologicalReaction direction="left-to-right" evidence="34">
        <dbReference type="Rhea" id="RHEA:40912"/>
    </physiologicalReaction>
</comment>
<keyword evidence="4" id="KW-1003">Cell membrane</keyword>
<evidence type="ECO:0000256" key="29">
    <source>
        <dbReference type="ARBA" id="ARBA00048227"/>
    </source>
</evidence>
<comment type="catalytic activity">
    <reaction evidence="40">
        <text>1,2-dihexadecanoyl-sn-glycero-3-phosphocholine + 2 H2O = sn-glycerol 3-phosphocholine + 2 hexadecanoate + 2 H(+)</text>
        <dbReference type="Rhea" id="RHEA:40975"/>
        <dbReference type="ChEBI" id="CHEBI:7896"/>
        <dbReference type="ChEBI" id="CHEBI:15377"/>
        <dbReference type="ChEBI" id="CHEBI:15378"/>
        <dbReference type="ChEBI" id="CHEBI:16870"/>
        <dbReference type="ChEBI" id="CHEBI:72999"/>
    </reaction>
    <physiologicalReaction direction="left-to-right" evidence="40">
        <dbReference type="Rhea" id="RHEA:40976"/>
    </physiologicalReaction>
</comment>
<comment type="catalytic activity">
    <reaction evidence="38">
        <text>1-O-hexadecyl-2-(9Z)-octadecenoyl-sn-glycero-3-phosphocholine + H2O = 1-O-hexadecyl-sn-glycero-3-phosphocholine + (9Z)-octadecenoate + H(+)</text>
        <dbReference type="Rhea" id="RHEA:40915"/>
        <dbReference type="ChEBI" id="CHEBI:15377"/>
        <dbReference type="ChEBI" id="CHEBI:15378"/>
        <dbReference type="ChEBI" id="CHEBI:30823"/>
        <dbReference type="ChEBI" id="CHEBI:34112"/>
        <dbReference type="ChEBI" id="CHEBI:64496"/>
    </reaction>
    <physiologicalReaction direction="left-to-right" evidence="38">
        <dbReference type="Rhea" id="RHEA:40916"/>
    </physiologicalReaction>
</comment>
<evidence type="ECO:0000256" key="3">
    <source>
        <dbReference type="ARBA" id="ARBA00015133"/>
    </source>
</evidence>
<protein>
    <recommendedName>
        <fullName evidence="3">Phospholipase B1, membrane-associated</fullName>
    </recommendedName>
    <alternativeName>
        <fullName evidence="16">Lysophospholipase</fullName>
    </alternativeName>
    <alternativeName>
        <fullName evidence="17">Phospholipase A2</fullName>
    </alternativeName>
    <alternativeName>
        <fullName evidence="19">Phospholipase B/lipase</fullName>
    </alternativeName>
    <alternativeName>
        <fullName evidence="18">Triacylglycerol lipase</fullName>
    </alternativeName>
</protein>
<comment type="similarity">
    <text evidence="2">Belongs to the 'GDSL' lipolytic enzyme family. Phospholipase B1 subfamily.</text>
</comment>
<comment type="catalytic activity">
    <reaction evidence="35">
        <text>1-hexadecanoyl-sn-glycero-3-phosphocholine + H2O = sn-glycerol 3-phosphocholine + hexadecanoate + H(+)</text>
        <dbReference type="Rhea" id="RHEA:40435"/>
        <dbReference type="ChEBI" id="CHEBI:7896"/>
        <dbReference type="ChEBI" id="CHEBI:15377"/>
        <dbReference type="ChEBI" id="CHEBI:15378"/>
        <dbReference type="ChEBI" id="CHEBI:16870"/>
        <dbReference type="ChEBI" id="CHEBI:72998"/>
    </reaction>
    <physiologicalReaction direction="left-to-right" evidence="35">
        <dbReference type="Rhea" id="RHEA:40436"/>
    </physiologicalReaction>
</comment>
<evidence type="ECO:0000256" key="31">
    <source>
        <dbReference type="ARBA" id="ARBA00048374"/>
    </source>
</evidence>
<proteinExistence type="inferred from homology"/>
<dbReference type="GO" id="GO:0031526">
    <property type="term" value="C:brush border membrane"/>
    <property type="evidence" value="ECO:0000318"/>
    <property type="project" value="GO_Central"/>
</dbReference>
<evidence type="ECO:0000256" key="11">
    <source>
        <dbReference type="ARBA" id="ARBA00023136"/>
    </source>
</evidence>
<dbReference type="InterPro" id="IPR001087">
    <property type="entry name" value="GDSL"/>
</dbReference>
<dbReference type="InParanoid" id="A0A7M7GHG4"/>
<evidence type="ECO:0000256" key="22">
    <source>
        <dbReference type="ARBA" id="ARBA00047363"/>
    </source>
</evidence>
<comment type="catalytic activity">
    <reaction evidence="36">
        <text>1-hexadecanoyl-2-(9Z-octadecenoyl)-sn-glycero-3-phosphocholine + H2O = 1-hexadecanoyl-sn-glycero-3-phosphocholine + (9Z)-octadecenoate + H(+)</text>
        <dbReference type="Rhea" id="RHEA:38779"/>
        <dbReference type="ChEBI" id="CHEBI:15377"/>
        <dbReference type="ChEBI" id="CHEBI:15378"/>
        <dbReference type="ChEBI" id="CHEBI:30823"/>
        <dbReference type="ChEBI" id="CHEBI:72998"/>
        <dbReference type="ChEBI" id="CHEBI:73001"/>
    </reaction>
    <physiologicalReaction direction="left-to-right" evidence="36">
        <dbReference type="Rhea" id="RHEA:38780"/>
    </physiologicalReaction>
</comment>
<comment type="subcellular location">
    <subcellularLocation>
        <location evidence="1">Apical cell membrane</location>
        <topology evidence="1">Single-pass type I membrane protein</topology>
    </subcellularLocation>
</comment>
<keyword evidence="9" id="KW-1133">Transmembrane helix</keyword>
<evidence type="ECO:0000256" key="37">
    <source>
        <dbReference type="ARBA" id="ARBA00048869"/>
    </source>
</evidence>
<dbReference type="GO" id="GO:0050253">
    <property type="term" value="F:retinyl-palmitate esterase activity"/>
    <property type="evidence" value="ECO:0000318"/>
    <property type="project" value="GO_Central"/>
</dbReference>
<evidence type="ECO:0000256" key="1">
    <source>
        <dbReference type="ARBA" id="ARBA00004247"/>
    </source>
</evidence>
<evidence type="ECO:0000256" key="7">
    <source>
        <dbReference type="ARBA" id="ARBA00022737"/>
    </source>
</evidence>
<comment type="catalytic activity">
    <reaction evidence="32">
        <text>1,2,3-tri-(9Z-octadecenoyl)-glycerol + H2O = di-(9Z)-octadecenoylglycerol + (9Z)-octadecenoate + H(+)</text>
        <dbReference type="Rhea" id="RHEA:38575"/>
        <dbReference type="ChEBI" id="CHEBI:15377"/>
        <dbReference type="ChEBI" id="CHEBI:15378"/>
        <dbReference type="ChEBI" id="CHEBI:30823"/>
        <dbReference type="ChEBI" id="CHEBI:53753"/>
        <dbReference type="ChEBI" id="CHEBI:75945"/>
    </reaction>
    <physiologicalReaction direction="left-to-right" evidence="32">
        <dbReference type="Rhea" id="RHEA:38576"/>
    </physiologicalReaction>
</comment>
<evidence type="ECO:0000256" key="33">
    <source>
        <dbReference type="ARBA" id="ARBA00048454"/>
    </source>
</evidence>
<dbReference type="InterPro" id="IPR036514">
    <property type="entry name" value="SGNH_hydro_sf"/>
</dbReference>
<evidence type="ECO:0000256" key="8">
    <source>
        <dbReference type="ARBA" id="ARBA00022801"/>
    </source>
</evidence>
<comment type="catalytic activity">
    <reaction evidence="22">
        <text>1,3-dihexadecanoyl-2-(9Z-octadecenoyl)glycerol + H2O = 1-hexadecanoyl-2-(9Z-octadecenoyl)-glycerol + hexadecanoate + H(+)</text>
        <dbReference type="Rhea" id="RHEA:40979"/>
        <dbReference type="ChEBI" id="CHEBI:7896"/>
        <dbReference type="ChEBI" id="CHEBI:15377"/>
        <dbReference type="ChEBI" id="CHEBI:15378"/>
        <dbReference type="ChEBI" id="CHEBI:75585"/>
        <dbReference type="ChEBI" id="CHEBI:75688"/>
    </reaction>
    <physiologicalReaction direction="left-to-right" evidence="22">
        <dbReference type="Rhea" id="RHEA:40980"/>
    </physiologicalReaction>
</comment>
<dbReference type="GO" id="GO:0006644">
    <property type="term" value="P:phospholipid metabolic process"/>
    <property type="evidence" value="ECO:0000318"/>
    <property type="project" value="GO_Central"/>
</dbReference>
<comment type="catalytic activity">
    <reaction evidence="26">
        <text>1-hexadecanoyl-2-(9Z-octadecenoyl)-sn-glycero-3-phospho-(1'-sn-glycerol) + H2O = 1-hexadecanoyl-sn-glycero-3-phospho-(1'-sn-glycerol) + (9Z)-octadecenoate + H(+)</text>
        <dbReference type="Rhea" id="RHEA:40919"/>
        <dbReference type="ChEBI" id="CHEBI:15377"/>
        <dbReference type="ChEBI" id="CHEBI:15378"/>
        <dbReference type="ChEBI" id="CHEBI:30823"/>
        <dbReference type="ChEBI" id="CHEBI:72841"/>
        <dbReference type="ChEBI" id="CHEBI:75158"/>
    </reaction>
    <physiologicalReaction direction="left-to-right" evidence="26">
        <dbReference type="Rhea" id="RHEA:40920"/>
    </physiologicalReaction>
</comment>
<comment type="catalytic activity">
    <reaction evidence="39">
        <text>1-hexadecanoyl-2-(9Z)-octadecenoyl-3-octadecanoyl-sn-glycerol + H2O = 1-hexadecanoyl-3-octadecanoyl-sn-glycerol + (9Z)-octadecenoate + H(+)</text>
        <dbReference type="Rhea" id="RHEA:41103"/>
        <dbReference type="ChEBI" id="CHEBI:15377"/>
        <dbReference type="ChEBI" id="CHEBI:15378"/>
        <dbReference type="ChEBI" id="CHEBI:30823"/>
        <dbReference type="ChEBI" id="CHEBI:77623"/>
        <dbReference type="ChEBI" id="CHEBI:77624"/>
    </reaction>
    <physiologicalReaction direction="left-to-right" evidence="39">
        <dbReference type="Rhea" id="RHEA:41104"/>
    </physiologicalReaction>
</comment>
<keyword evidence="11" id="KW-0472">Membrane</keyword>
<organism evidence="44 45">
    <name type="scientific">Strongylocentrotus purpuratus</name>
    <name type="common">Purple sea urchin</name>
    <dbReference type="NCBI Taxonomy" id="7668"/>
    <lineage>
        <taxon>Eukaryota</taxon>
        <taxon>Metazoa</taxon>
        <taxon>Echinodermata</taxon>
        <taxon>Eleutherozoa</taxon>
        <taxon>Echinozoa</taxon>
        <taxon>Echinoidea</taxon>
        <taxon>Euechinoidea</taxon>
        <taxon>Echinacea</taxon>
        <taxon>Camarodonta</taxon>
        <taxon>Echinidea</taxon>
        <taxon>Strongylocentrotidae</taxon>
        <taxon>Strongylocentrotus</taxon>
    </lineage>
</organism>
<evidence type="ECO:0000256" key="30">
    <source>
        <dbReference type="ARBA" id="ARBA00048362"/>
    </source>
</evidence>
<evidence type="ECO:0000256" key="12">
    <source>
        <dbReference type="ARBA" id="ARBA00023180"/>
    </source>
</evidence>
<dbReference type="GO" id="GO:0004622">
    <property type="term" value="F:phosphatidylcholine lysophospholipase activity"/>
    <property type="evidence" value="ECO:0000318"/>
    <property type="project" value="GO_Central"/>
</dbReference>
<comment type="catalytic activity">
    <reaction evidence="31">
        <text>1-octadecanoyl-2-(9Z,12Z)-octadecadienoyl-sn-glycerol + H2O = 1-octadecanoyl-sn-glycerol + (9Z,12Z)-octadecadienoate + H(+)</text>
        <dbReference type="Rhea" id="RHEA:40927"/>
        <dbReference type="ChEBI" id="CHEBI:15377"/>
        <dbReference type="ChEBI" id="CHEBI:15378"/>
        <dbReference type="ChEBI" id="CHEBI:30245"/>
        <dbReference type="ChEBI" id="CHEBI:75550"/>
        <dbReference type="ChEBI" id="CHEBI:77097"/>
    </reaction>
    <physiologicalReaction direction="left-to-right" evidence="31">
        <dbReference type="Rhea" id="RHEA:40928"/>
    </physiologicalReaction>
</comment>
<evidence type="ECO:0000256" key="38">
    <source>
        <dbReference type="ARBA" id="ARBA00048872"/>
    </source>
</evidence>